<proteinExistence type="predicted"/>
<sequence>MTKTDEFIKKVEQLNPHLTVDKYHNLYGYDHSKVDMIIWYRKDNDNLVPLVTFTYLQGTPIVEISSSLLDKDDVALYSKVINLCVEYFPYLFKGEH</sequence>
<dbReference type="Proteomes" id="UP000030922">
    <property type="component" value="Segment"/>
</dbReference>
<reference evidence="1 2" key="2">
    <citation type="journal article" date="2015" name="Biotechnol. Biofuels">
        <title>Bacteriophage application restores ethanol fermentation characteristics disrupted by Lactobacillus fermentum.</title>
        <authorList>
            <person name="Liu M."/>
            <person name="Bischoff K.M."/>
            <person name="Gill J.J."/>
            <person name="Mire-Criscione M.D."/>
            <person name="Berry J.D."/>
            <person name="Young R."/>
            <person name="Summer E.J."/>
        </authorList>
    </citation>
    <scope>NUCLEOTIDE SEQUENCE [LARGE SCALE GENOMIC DNA]</scope>
</reference>
<dbReference type="EMBL" id="KP054477">
    <property type="protein sequence ID" value="AIZ94637.1"/>
    <property type="molecule type" value="Genomic_DNA"/>
</dbReference>
<dbReference type="KEGG" id="vg:26793799"/>
<accession>A0A0A7NTY8</accession>
<dbReference type="GeneID" id="26793799"/>
<gene>
    <name evidence="1" type="ORF">LfeInf_011</name>
</gene>
<protein>
    <submittedName>
        <fullName evidence="1">Uncharacterized protein</fullName>
    </submittedName>
</protein>
<evidence type="ECO:0000313" key="1">
    <source>
        <dbReference type="EMBL" id="AIZ94637.1"/>
    </source>
</evidence>
<keyword evidence="2" id="KW-1185">Reference proteome</keyword>
<reference evidence="2" key="1">
    <citation type="submission" date="2014-10" db="EMBL/GenBank/DDBJ databases">
        <title>Characterization of Lactobacillus fermentum phage vB_S_LfeInf.</title>
        <authorList>
            <person name="Liu M."/>
            <person name="Gill J.J."/>
            <person name="Berry J."/>
            <person name="Young R.III."/>
            <person name="Summer E.J."/>
        </authorList>
    </citation>
    <scope>NUCLEOTIDE SEQUENCE [LARGE SCALE GENOMIC DNA]</scope>
</reference>
<organism evidence="1 2">
    <name type="scientific">Lactobacillus phage LfeInf</name>
    <dbReference type="NCBI Taxonomy" id="1567484"/>
    <lineage>
        <taxon>Viruses</taxon>
        <taxon>Duplodnaviria</taxon>
        <taxon>Heunggongvirae</taxon>
        <taxon>Uroviricota</taxon>
        <taxon>Caudoviricetes</taxon>
        <taxon>Herelleviridae</taxon>
        <taxon>Hopescreekvirus</taxon>
        <taxon>Hopescreekvirus LfeInf</taxon>
    </lineage>
</organism>
<dbReference type="RefSeq" id="YP_009222249.1">
    <property type="nucleotide sequence ID" value="NC_029058.1"/>
</dbReference>
<name>A0A0A7NTY8_9CAUD</name>
<evidence type="ECO:0000313" key="2">
    <source>
        <dbReference type="Proteomes" id="UP000030922"/>
    </source>
</evidence>